<evidence type="ECO:0000313" key="6">
    <source>
        <dbReference type="EMBL" id="QCD81864.1"/>
    </source>
</evidence>
<reference evidence="6 7" key="1">
    <citation type="submission" date="2019-04" db="EMBL/GenBank/DDBJ databases">
        <title>An improved genome assembly and genetic linkage map for asparagus bean, Vigna unguiculata ssp. sesquipedialis.</title>
        <authorList>
            <person name="Xia Q."/>
            <person name="Zhang R."/>
            <person name="Dong Y."/>
        </authorList>
    </citation>
    <scope>NUCLEOTIDE SEQUENCE [LARGE SCALE GENOMIC DNA]</scope>
    <source>
        <tissue evidence="6">Leaf</tissue>
    </source>
</reference>
<evidence type="ECO:0000313" key="7">
    <source>
        <dbReference type="Proteomes" id="UP000501690"/>
    </source>
</evidence>
<dbReference type="SMART" id="SM00353">
    <property type="entry name" value="HLH"/>
    <property type="match status" value="1"/>
</dbReference>
<dbReference type="InterPro" id="IPR045896">
    <property type="entry name" value="MYC1-like_bHLH"/>
</dbReference>
<keyword evidence="2" id="KW-0805">Transcription regulation</keyword>
<evidence type="ECO:0000259" key="5">
    <source>
        <dbReference type="PROSITE" id="PS50888"/>
    </source>
</evidence>
<dbReference type="Proteomes" id="UP000501690">
    <property type="component" value="Linkage Group LG2"/>
</dbReference>
<comment type="subcellular location">
    <subcellularLocation>
        <location evidence="1">Nucleus</location>
    </subcellularLocation>
</comment>
<organism evidence="6 7">
    <name type="scientific">Vigna unguiculata</name>
    <name type="common">Cowpea</name>
    <dbReference type="NCBI Taxonomy" id="3917"/>
    <lineage>
        <taxon>Eukaryota</taxon>
        <taxon>Viridiplantae</taxon>
        <taxon>Streptophyta</taxon>
        <taxon>Embryophyta</taxon>
        <taxon>Tracheophyta</taxon>
        <taxon>Spermatophyta</taxon>
        <taxon>Magnoliopsida</taxon>
        <taxon>eudicotyledons</taxon>
        <taxon>Gunneridae</taxon>
        <taxon>Pentapetalae</taxon>
        <taxon>rosids</taxon>
        <taxon>fabids</taxon>
        <taxon>Fabales</taxon>
        <taxon>Fabaceae</taxon>
        <taxon>Papilionoideae</taxon>
        <taxon>50 kb inversion clade</taxon>
        <taxon>NPAAA clade</taxon>
        <taxon>indigoferoid/millettioid clade</taxon>
        <taxon>Phaseoleae</taxon>
        <taxon>Vigna</taxon>
    </lineage>
</organism>
<dbReference type="AlphaFoldDB" id="A0A4D6L0Z1"/>
<dbReference type="PROSITE" id="PS50888">
    <property type="entry name" value="BHLH"/>
    <property type="match status" value="1"/>
</dbReference>
<dbReference type="GO" id="GO:0006355">
    <property type="term" value="P:regulation of DNA-templated transcription"/>
    <property type="evidence" value="ECO:0007669"/>
    <property type="project" value="InterPro"/>
</dbReference>
<keyword evidence="7" id="KW-1185">Reference proteome</keyword>
<dbReference type="CDD" id="cd18918">
    <property type="entry name" value="bHLH_AtMYC1_like"/>
    <property type="match status" value="1"/>
</dbReference>
<name>A0A4D6L0Z1_VIGUN</name>
<gene>
    <name evidence="6" type="ORF">DEO72_LG2g2194</name>
</gene>
<keyword evidence="3" id="KW-0804">Transcription</keyword>
<evidence type="ECO:0000256" key="3">
    <source>
        <dbReference type="ARBA" id="ARBA00023163"/>
    </source>
</evidence>
<dbReference type="SUPFAM" id="SSF47459">
    <property type="entry name" value="HLH, helix-loop-helix DNA-binding domain"/>
    <property type="match status" value="1"/>
</dbReference>
<keyword evidence="4" id="KW-0539">Nucleus</keyword>
<evidence type="ECO:0000256" key="4">
    <source>
        <dbReference type="ARBA" id="ARBA00023242"/>
    </source>
</evidence>
<dbReference type="PANTHER" id="PTHR46834">
    <property type="entry name" value="TRANSCRIPTION FACTOR BHLH91"/>
    <property type="match status" value="1"/>
</dbReference>
<proteinExistence type="predicted"/>
<dbReference type="GO" id="GO:0046983">
    <property type="term" value="F:protein dimerization activity"/>
    <property type="evidence" value="ECO:0007669"/>
    <property type="project" value="InterPro"/>
</dbReference>
<dbReference type="InterPro" id="IPR036638">
    <property type="entry name" value="HLH_DNA-bd_sf"/>
</dbReference>
<protein>
    <submittedName>
        <fullName evidence="6">Transcription factor MYC2</fullName>
    </submittedName>
</protein>
<sequence>MYEENSCFDPNGVVAEECFSQMVSKSEAVMSGSSIQHHNTFGMENLAYTYSSGEDASAVAMEIIAHPQQNSYSQFVQVVNNHGSCEDLYSFPTLERAHHDHQFPYSTPTPDLLNLLHMPMTFENQSSNLPKPSGPLGTADSTNVSSVSYDPFLHLNLQAPPPPLRNDFAFGAGGAIEGSGIAYQDFGNGVVEFTQDVGKKRGGKRIKQFTSTTTERQRRVDLSSKFDALKELIPNPSKSDRASVVGDAINYIRELKRTVDELKLLVEKKRQEKQRVVVMMRHKVETEGQDGSNLDPDDGSYNESLRSSWIQRKSKDTEVDVRIVDNEVTIKLVQRKKMDCLVHVSQVLDQLNLDLQHVAGGHIGDFCSYLFNTKMCDGSCVYASAIANKLIQVMDTSLAAVSLNS</sequence>
<evidence type="ECO:0000256" key="2">
    <source>
        <dbReference type="ARBA" id="ARBA00023015"/>
    </source>
</evidence>
<dbReference type="EMBL" id="CP039346">
    <property type="protein sequence ID" value="QCD81864.1"/>
    <property type="molecule type" value="Genomic_DNA"/>
</dbReference>
<dbReference type="GO" id="GO:0005634">
    <property type="term" value="C:nucleus"/>
    <property type="evidence" value="ECO:0007669"/>
    <property type="project" value="UniProtKB-SubCell"/>
</dbReference>
<accession>A0A4D6L0Z1</accession>
<dbReference type="InterPro" id="IPR045895">
    <property type="entry name" value="bHLH91-like"/>
</dbReference>
<dbReference type="GO" id="GO:0048658">
    <property type="term" value="P:anther wall tapetum development"/>
    <property type="evidence" value="ECO:0007669"/>
    <property type="project" value="InterPro"/>
</dbReference>
<dbReference type="Pfam" id="PF00010">
    <property type="entry name" value="HLH"/>
    <property type="match status" value="1"/>
</dbReference>
<dbReference type="Gene3D" id="4.10.280.10">
    <property type="entry name" value="Helix-loop-helix DNA-binding domain"/>
    <property type="match status" value="1"/>
</dbReference>
<evidence type="ECO:0000256" key="1">
    <source>
        <dbReference type="ARBA" id="ARBA00004123"/>
    </source>
</evidence>
<dbReference type="InterPro" id="IPR011598">
    <property type="entry name" value="bHLH_dom"/>
</dbReference>
<feature type="domain" description="BHLH" evidence="5">
    <location>
        <begin position="206"/>
        <end position="255"/>
    </location>
</feature>
<dbReference type="PANTHER" id="PTHR46834:SF1">
    <property type="entry name" value="TRANSCRIPTION FACTOR BHLH10"/>
    <property type="match status" value="1"/>
</dbReference>